<keyword evidence="5" id="KW-1185">Reference proteome</keyword>
<sequence>MGILRRIAGELPPQTSDPPEVTGQGTDPAPENTDNSDIVVKAGGASLSKRGRGKRLLVTKAVIAAVAMIVVWGARYIMSGRSISYLKASQMGLGEVPQPSQGDAPRLLLDDVSMRKYMNDLHEAADEMEKVFSSAMSVRQDFQLHFTPSLEDGQNLLGDPLAVIKNHVAKMQKCKVPSASSPQARRDFAQHLQLLRSICRAATLRVKQLMWFYSENQQFGETLPFSGDGEPSSSDPVEDFDEGEEVGWSASGFLEDYGLFGGDGVRGVNVPVARRLQLLLDIGKRYNDANLNVRYYFMEFLQPFEGDGAFDPAHAPAEHQIPYTGKPFRTGALAQAAAHIFRGSDATTKYAYIQKLNQIADNWTNKAVVAAANEQEKQNADNAQNRLETKRELMRRLLRQGIQKDDLVMIALFLL</sequence>
<evidence type="ECO:0000256" key="1">
    <source>
        <dbReference type="SAM" id="Coils"/>
    </source>
</evidence>
<dbReference type="GeneID" id="25378365"/>
<proteinExistence type="predicted"/>
<keyword evidence="3" id="KW-0812">Transmembrane</keyword>
<dbReference type="AlphaFoldDB" id="U6JWJ8"/>
<keyword evidence="3" id="KW-0472">Membrane</keyword>
<name>U6JWJ8_9EIME</name>
<reference evidence="4" key="1">
    <citation type="submission" date="2013-10" db="EMBL/GenBank/DDBJ databases">
        <title>Genomic analysis of the causative agents of coccidiosis in chickens.</title>
        <authorList>
            <person name="Reid A.J."/>
            <person name="Blake D."/>
            <person name="Billington K."/>
            <person name="Browne H."/>
            <person name="Dunn M."/>
            <person name="Hung S."/>
            <person name="Kawahara F."/>
            <person name="Miranda-Saavedra D."/>
            <person name="Mourier T."/>
            <person name="Nagra H."/>
            <person name="Otto T.D."/>
            <person name="Rawlings N."/>
            <person name="Sanchez A."/>
            <person name="Sanders M."/>
            <person name="Subramaniam C."/>
            <person name="Tay Y."/>
            <person name="Dear P."/>
            <person name="Doerig C."/>
            <person name="Gruber A."/>
            <person name="Parkinson J."/>
            <person name="Shirley M."/>
            <person name="Wan K.L."/>
            <person name="Berriman M."/>
            <person name="Tomley F."/>
            <person name="Pain A."/>
        </authorList>
    </citation>
    <scope>NUCLEOTIDE SEQUENCE [LARGE SCALE GENOMIC DNA]</scope>
    <source>
        <strain evidence="4">Houghton</strain>
    </source>
</reference>
<gene>
    <name evidence="4" type="ORF">EMH_0035750</name>
</gene>
<dbReference type="Proteomes" id="UP000030744">
    <property type="component" value="Unassembled WGS sequence"/>
</dbReference>
<organism evidence="4 5">
    <name type="scientific">Eimeria mitis</name>
    <dbReference type="NCBI Taxonomy" id="44415"/>
    <lineage>
        <taxon>Eukaryota</taxon>
        <taxon>Sar</taxon>
        <taxon>Alveolata</taxon>
        <taxon>Apicomplexa</taxon>
        <taxon>Conoidasida</taxon>
        <taxon>Coccidia</taxon>
        <taxon>Eucoccidiorida</taxon>
        <taxon>Eimeriorina</taxon>
        <taxon>Eimeriidae</taxon>
        <taxon>Eimeria</taxon>
    </lineage>
</organism>
<accession>U6JWJ8</accession>
<evidence type="ECO:0000313" key="5">
    <source>
        <dbReference type="Proteomes" id="UP000030744"/>
    </source>
</evidence>
<keyword evidence="3" id="KW-1133">Transmembrane helix</keyword>
<reference evidence="4" key="2">
    <citation type="submission" date="2013-10" db="EMBL/GenBank/DDBJ databases">
        <authorList>
            <person name="Aslett M."/>
        </authorList>
    </citation>
    <scope>NUCLEOTIDE SEQUENCE [LARGE SCALE GENOMIC DNA]</scope>
    <source>
        <strain evidence="4">Houghton</strain>
    </source>
</reference>
<feature type="region of interest" description="Disordered" evidence="2">
    <location>
        <begin position="1"/>
        <end position="37"/>
    </location>
</feature>
<feature type="coiled-coil region" evidence="1">
    <location>
        <begin position="366"/>
        <end position="400"/>
    </location>
</feature>
<evidence type="ECO:0000313" key="4">
    <source>
        <dbReference type="EMBL" id="CDJ27883.1"/>
    </source>
</evidence>
<keyword evidence="1" id="KW-0175">Coiled coil</keyword>
<protein>
    <submittedName>
        <fullName evidence="4">Uncharacterized protein</fullName>
    </submittedName>
</protein>
<feature type="transmembrane region" description="Helical" evidence="3">
    <location>
        <begin position="57"/>
        <end position="78"/>
    </location>
</feature>
<evidence type="ECO:0000256" key="2">
    <source>
        <dbReference type="SAM" id="MobiDB-lite"/>
    </source>
</evidence>
<dbReference type="RefSeq" id="XP_013350460.1">
    <property type="nucleotide sequence ID" value="XM_013495006.1"/>
</dbReference>
<evidence type="ECO:0000256" key="3">
    <source>
        <dbReference type="SAM" id="Phobius"/>
    </source>
</evidence>
<dbReference type="VEuPathDB" id="ToxoDB:EMH_0035750"/>
<dbReference type="EMBL" id="HG680417">
    <property type="protein sequence ID" value="CDJ27883.1"/>
    <property type="molecule type" value="Genomic_DNA"/>
</dbReference>